<dbReference type="PANTHER" id="PTHR30561:SF1">
    <property type="entry name" value="MULTIDRUG TRANSPORTER EMRE"/>
    <property type="match status" value="1"/>
</dbReference>
<keyword evidence="2" id="KW-0813">Transport</keyword>
<organism evidence="9 10">
    <name type="scientific">Lederbergia galactosidilytica</name>
    <dbReference type="NCBI Taxonomy" id="217031"/>
    <lineage>
        <taxon>Bacteria</taxon>
        <taxon>Bacillati</taxon>
        <taxon>Bacillota</taxon>
        <taxon>Bacilli</taxon>
        <taxon>Bacillales</taxon>
        <taxon>Bacillaceae</taxon>
        <taxon>Lederbergia</taxon>
    </lineage>
</organism>
<comment type="caution">
    <text evidence="9">The sequence shown here is derived from an EMBL/GenBank/DDBJ whole genome shotgun (WGS) entry which is preliminary data.</text>
</comment>
<dbReference type="EMBL" id="LGPB01000138">
    <property type="protein sequence ID" value="KRG09647.1"/>
    <property type="molecule type" value="Genomic_DNA"/>
</dbReference>
<reference evidence="9 10" key="1">
    <citation type="submission" date="2015-06" db="EMBL/GenBank/DDBJ databases">
        <title>Genome sequencing project of Bacillus galactosidilyticus PL133.</title>
        <authorList>
            <person name="Gaiero J."/>
            <person name="Nicol R."/>
            <person name="Habash M."/>
        </authorList>
    </citation>
    <scope>NUCLEOTIDE SEQUENCE [LARGE SCALE GENOMIC DNA]</scope>
    <source>
        <strain evidence="9 10">PL133</strain>
    </source>
</reference>
<comment type="subcellular location">
    <subcellularLocation>
        <location evidence="1 7">Cell membrane</location>
        <topology evidence="1 7">Multi-pass membrane protein</topology>
    </subcellularLocation>
</comment>
<dbReference type="Gene3D" id="1.10.3730.20">
    <property type="match status" value="1"/>
</dbReference>
<dbReference type="SUPFAM" id="SSF103481">
    <property type="entry name" value="Multidrug resistance efflux transporter EmrE"/>
    <property type="match status" value="1"/>
</dbReference>
<dbReference type="GO" id="GO:0022857">
    <property type="term" value="F:transmembrane transporter activity"/>
    <property type="evidence" value="ECO:0007669"/>
    <property type="project" value="InterPro"/>
</dbReference>
<dbReference type="PANTHER" id="PTHR30561">
    <property type="entry name" value="SMR FAMILY PROTON-DEPENDENT DRUG EFFLUX TRANSPORTER SUGE"/>
    <property type="match status" value="1"/>
</dbReference>
<dbReference type="AlphaFoldDB" id="A0A0Q9XN42"/>
<evidence type="ECO:0000256" key="2">
    <source>
        <dbReference type="ARBA" id="ARBA00022448"/>
    </source>
</evidence>
<dbReference type="InterPro" id="IPR045324">
    <property type="entry name" value="Small_multidrug_res"/>
</dbReference>
<sequence>MAYVFLVSAILAEVFGTSMMKLTSISSNKKVLSILGVIIGYALAFYLLSLSLISIPLSFAYAAWSGTGTALTALVGFLIFKEKITIQGAVGILLLIVGVVLMRI</sequence>
<keyword evidence="3" id="KW-1003">Cell membrane</keyword>
<gene>
    <name evidence="9" type="ORF">ACA29_22680</name>
</gene>
<dbReference type="Proteomes" id="UP000053881">
    <property type="component" value="Unassembled WGS sequence"/>
</dbReference>
<evidence type="ECO:0000256" key="3">
    <source>
        <dbReference type="ARBA" id="ARBA00022475"/>
    </source>
</evidence>
<accession>A0A0Q9XN42</accession>
<evidence type="ECO:0000256" key="4">
    <source>
        <dbReference type="ARBA" id="ARBA00022692"/>
    </source>
</evidence>
<name>A0A0Q9XN42_9BACI</name>
<feature type="transmembrane region" description="Helical" evidence="8">
    <location>
        <begin position="86"/>
        <end position="102"/>
    </location>
</feature>
<dbReference type="InterPro" id="IPR000390">
    <property type="entry name" value="Small_drug/metabolite_transptr"/>
</dbReference>
<evidence type="ECO:0000313" key="10">
    <source>
        <dbReference type="Proteomes" id="UP000053881"/>
    </source>
</evidence>
<dbReference type="Pfam" id="PF00893">
    <property type="entry name" value="Multi_Drug_Res"/>
    <property type="match status" value="1"/>
</dbReference>
<feature type="transmembrane region" description="Helical" evidence="8">
    <location>
        <begin position="59"/>
        <end position="80"/>
    </location>
</feature>
<feature type="transmembrane region" description="Helical" evidence="8">
    <location>
        <begin position="32"/>
        <end position="52"/>
    </location>
</feature>
<keyword evidence="5 8" id="KW-1133">Transmembrane helix</keyword>
<evidence type="ECO:0000256" key="5">
    <source>
        <dbReference type="ARBA" id="ARBA00022989"/>
    </source>
</evidence>
<evidence type="ECO:0000256" key="8">
    <source>
        <dbReference type="SAM" id="Phobius"/>
    </source>
</evidence>
<evidence type="ECO:0000313" key="9">
    <source>
        <dbReference type="EMBL" id="KRG09647.1"/>
    </source>
</evidence>
<evidence type="ECO:0000256" key="7">
    <source>
        <dbReference type="RuleBase" id="RU003942"/>
    </source>
</evidence>
<evidence type="ECO:0000256" key="6">
    <source>
        <dbReference type="ARBA" id="ARBA00023136"/>
    </source>
</evidence>
<dbReference type="PATRIC" id="fig|217031.4.peg.7705"/>
<keyword evidence="4 7" id="KW-0812">Transmembrane</keyword>
<proteinExistence type="inferred from homology"/>
<evidence type="ECO:0000256" key="1">
    <source>
        <dbReference type="ARBA" id="ARBA00004651"/>
    </source>
</evidence>
<keyword evidence="6 8" id="KW-0472">Membrane</keyword>
<dbReference type="InterPro" id="IPR037185">
    <property type="entry name" value="EmrE-like"/>
</dbReference>
<protein>
    <submittedName>
        <fullName evidence="9">Quaternary ammonium transporter</fullName>
    </submittedName>
</protein>
<comment type="similarity">
    <text evidence="7">Belongs to the drug/metabolite transporter (DMT) superfamily. Small multidrug resistance (SMR) (TC 2.A.7.1) family.</text>
</comment>
<dbReference type="GO" id="GO:0005886">
    <property type="term" value="C:plasma membrane"/>
    <property type="evidence" value="ECO:0007669"/>
    <property type="project" value="UniProtKB-SubCell"/>
</dbReference>